<evidence type="ECO:0000256" key="5">
    <source>
        <dbReference type="ARBA" id="ARBA00022475"/>
    </source>
</evidence>
<evidence type="ECO:0000256" key="4">
    <source>
        <dbReference type="ARBA" id="ARBA00022448"/>
    </source>
</evidence>
<evidence type="ECO:0000256" key="3">
    <source>
        <dbReference type="ARBA" id="ARBA00007069"/>
    </source>
</evidence>
<comment type="subcellular location">
    <subcellularLocation>
        <location evidence="2 10">Cell membrane</location>
        <topology evidence="2 10">Multi-pass membrane protein</topology>
    </subcellularLocation>
</comment>
<feature type="transmembrane region" description="Helical" evidence="10">
    <location>
        <begin position="228"/>
        <end position="249"/>
    </location>
</feature>
<feature type="transmembrane region" description="Helical" evidence="10">
    <location>
        <begin position="50"/>
        <end position="71"/>
    </location>
</feature>
<evidence type="ECO:0000256" key="10">
    <source>
        <dbReference type="RuleBase" id="RU363043"/>
    </source>
</evidence>
<feature type="region of interest" description="Disordered" evidence="11">
    <location>
        <begin position="1"/>
        <end position="34"/>
    </location>
</feature>
<comment type="function">
    <text evidence="1">Part of the binding-protein-dependent transport system for phosphate; probably responsible for the translocation of the substrate across the membrane.</text>
</comment>
<dbReference type="EMBL" id="JACHVQ010000002">
    <property type="protein sequence ID" value="MBB2892812.1"/>
    <property type="molecule type" value="Genomic_DNA"/>
</dbReference>
<keyword evidence="7 10" id="KW-0812">Transmembrane</keyword>
<evidence type="ECO:0000256" key="2">
    <source>
        <dbReference type="ARBA" id="ARBA00004651"/>
    </source>
</evidence>
<evidence type="ECO:0000313" key="13">
    <source>
        <dbReference type="EMBL" id="MBB2892812.1"/>
    </source>
</evidence>
<accession>A0A839NE61</accession>
<comment type="similarity">
    <text evidence="3 10">Belongs to the binding-protein-dependent transport system permease family. CysTW subfamily.</text>
</comment>
<dbReference type="Gene3D" id="1.10.3720.10">
    <property type="entry name" value="MetI-like"/>
    <property type="match status" value="1"/>
</dbReference>
<evidence type="ECO:0000256" key="8">
    <source>
        <dbReference type="ARBA" id="ARBA00022989"/>
    </source>
</evidence>
<evidence type="ECO:0000256" key="7">
    <source>
        <dbReference type="ARBA" id="ARBA00022692"/>
    </source>
</evidence>
<evidence type="ECO:0000313" key="14">
    <source>
        <dbReference type="Proteomes" id="UP000559182"/>
    </source>
</evidence>
<evidence type="ECO:0000259" key="12">
    <source>
        <dbReference type="PROSITE" id="PS50928"/>
    </source>
</evidence>
<organism evidence="13 14">
    <name type="scientific">Flexivirga oryzae</name>
    <dbReference type="NCBI Taxonomy" id="1794944"/>
    <lineage>
        <taxon>Bacteria</taxon>
        <taxon>Bacillati</taxon>
        <taxon>Actinomycetota</taxon>
        <taxon>Actinomycetes</taxon>
        <taxon>Micrococcales</taxon>
        <taxon>Dermacoccaceae</taxon>
        <taxon>Flexivirga</taxon>
    </lineage>
</organism>
<dbReference type="RefSeq" id="WP_246336572.1">
    <property type="nucleotide sequence ID" value="NZ_JACHVQ010000002.1"/>
</dbReference>
<feature type="transmembrane region" description="Helical" evidence="10">
    <location>
        <begin position="298"/>
        <end position="320"/>
    </location>
</feature>
<protein>
    <recommendedName>
        <fullName evidence="10">Phosphate transport system permease protein PstA</fullName>
    </recommendedName>
</protein>
<reference evidence="13 14" key="1">
    <citation type="submission" date="2020-08" db="EMBL/GenBank/DDBJ databases">
        <title>Sequencing the genomes of 1000 actinobacteria strains.</title>
        <authorList>
            <person name="Klenk H.-P."/>
        </authorList>
    </citation>
    <scope>NUCLEOTIDE SEQUENCE [LARGE SCALE GENOMIC DNA]</scope>
    <source>
        <strain evidence="13 14">DSM 105369</strain>
    </source>
</reference>
<dbReference type="Pfam" id="PF00528">
    <property type="entry name" value="BPD_transp_1"/>
    <property type="match status" value="1"/>
</dbReference>
<dbReference type="GO" id="GO:0035435">
    <property type="term" value="P:phosphate ion transmembrane transport"/>
    <property type="evidence" value="ECO:0007669"/>
    <property type="project" value="InterPro"/>
</dbReference>
<dbReference type="InterPro" id="IPR000515">
    <property type="entry name" value="MetI-like"/>
</dbReference>
<name>A0A839NE61_9MICO</name>
<keyword evidence="4" id="KW-0813">Transport</keyword>
<dbReference type="PANTHER" id="PTHR42922">
    <property type="entry name" value="PHOSPHATE TRANSPORT SYSTEM PERMEASE PROTEIN PSTA"/>
    <property type="match status" value="1"/>
</dbReference>
<dbReference type="AlphaFoldDB" id="A0A839NE61"/>
<evidence type="ECO:0000256" key="6">
    <source>
        <dbReference type="ARBA" id="ARBA00022592"/>
    </source>
</evidence>
<keyword evidence="6" id="KW-0592">Phosphate transport</keyword>
<keyword evidence="8 10" id="KW-1133">Transmembrane helix</keyword>
<feature type="compositionally biased region" description="Basic and acidic residues" evidence="11">
    <location>
        <begin position="18"/>
        <end position="27"/>
    </location>
</feature>
<dbReference type="InterPro" id="IPR051408">
    <property type="entry name" value="Phosphate_transprt_permease"/>
</dbReference>
<keyword evidence="14" id="KW-1185">Reference proteome</keyword>
<sequence length="327" mass="35003">MSMERTAAADPGVPTKYSGERSGEETSRGGGGLGGIGHGKSGARALKNNIATVLIWGAFLVALIPLVWIMWSVLSKGLHPILNITWWQKDQSGVGAPGFDHNVRGARHAIVGTLLVALWTSVIAIPIAIMTAIYLVEYGNTRVARAVSFMVDILSGVPSIVAAIFVYTAWVTVFHWKLIPLCSSLALVLLMVPVVTRSTEEMLKLVPNELREASYALGVPKWKTIVRVVLPTSMSGIITGSLLGFARVAGETAPLLLLASYTPYLNENSFSGIMAALPTMINVNFANMTGDQVSADRVWGAACTLILLVLVINLIGRLIARLTKIKS</sequence>
<dbReference type="InterPro" id="IPR035906">
    <property type="entry name" value="MetI-like_sf"/>
</dbReference>
<dbReference type="SUPFAM" id="SSF161098">
    <property type="entry name" value="MetI-like"/>
    <property type="match status" value="1"/>
</dbReference>
<comment type="caution">
    <text evidence="13">The sequence shown here is derived from an EMBL/GenBank/DDBJ whole genome shotgun (WGS) entry which is preliminary data.</text>
</comment>
<feature type="transmembrane region" description="Helical" evidence="10">
    <location>
        <begin position="109"/>
        <end position="135"/>
    </location>
</feature>
<dbReference type="PANTHER" id="PTHR42922:SF1">
    <property type="entry name" value="PHOSPHATE TRANSPORT SYSTEM PERMEASE PROTEIN PSTA"/>
    <property type="match status" value="1"/>
</dbReference>
<evidence type="ECO:0000256" key="11">
    <source>
        <dbReference type="SAM" id="MobiDB-lite"/>
    </source>
</evidence>
<evidence type="ECO:0000256" key="9">
    <source>
        <dbReference type="ARBA" id="ARBA00023136"/>
    </source>
</evidence>
<dbReference type="NCBIfam" id="TIGR00974">
    <property type="entry name" value="3a0107s02c"/>
    <property type="match status" value="1"/>
</dbReference>
<keyword evidence="5 10" id="KW-1003">Cell membrane</keyword>
<dbReference type="CDD" id="cd06261">
    <property type="entry name" value="TM_PBP2"/>
    <property type="match status" value="1"/>
</dbReference>
<feature type="transmembrane region" description="Helical" evidence="10">
    <location>
        <begin position="147"/>
        <end position="170"/>
    </location>
</feature>
<evidence type="ECO:0000256" key="1">
    <source>
        <dbReference type="ARBA" id="ARBA00003510"/>
    </source>
</evidence>
<keyword evidence="9 10" id="KW-0472">Membrane</keyword>
<dbReference type="GO" id="GO:0005886">
    <property type="term" value="C:plasma membrane"/>
    <property type="evidence" value="ECO:0007669"/>
    <property type="project" value="UniProtKB-SubCell"/>
</dbReference>
<gene>
    <name evidence="13" type="ORF">FHU39_002830</name>
</gene>
<proteinExistence type="inferred from homology"/>
<feature type="transmembrane region" description="Helical" evidence="10">
    <location>
        <begin position="176"/>
        <end position="195"/>
    </location>
</feature>
<dbReference type="PROSITE" id="PS50928">
    <property type="entry name" value="ABC_TM1"/>
    <property type="match status" value="1"/>
</dbReference>
<feature type="domain" description="ABC transmembrane type-1" evidence="12">
    <location>
        <begin position="110"/>
        <end position="320"/>
    </location>
</feature>
<dbReference type="InterPro" id="IPR005672">
    <property type="entry name" value="Phosphate_PstA"/>
</dbReference>
<dbReference type="Proteomes" id="UP000559182">
    <property type="component" value="Unassembled WGS sequence"/>
</dbReference>
<dbReference type="GO" id="GO:0005315">
    <property type="term" value="F:phosphate transmembrane transporter activity"/>
    <property type="evidence" value="ECO:0007669"/>
    <property type="project" value="InterPro"/>
</dbReference>